<dbReference type="Gene3D" id="1.20.120.450">
    <property type="entry name" value="dinb family like domain"/>
    <property type="match status" value="1"/>
</dbReference>
<dbReference type="InterPro" id="IPR017517">
    <property type="entry name" value="Maleyloyr_isom"/>
</dbReference>
<evidence type="ECO:0000313" key="2">
    <source>
        <dbReference type="EMBL" id="MBB5866836.1"/>
    </source>
</evidence>
<reference evidence="2 3" key="1">
    <citation type="submission" date="2020-08" db="EMBL/GenBank/DDBJ databases">
        <title>Sequencing the genomes of 1000 actinobacteria strains.</title>
        <authorList>
            <person name="Klenk H.-P."/>
        </authorList>
    </citation>
    <scope>NUCLEOTIDE SEQUENCE [LARGE SCALE GENOMIC DNA]</scope>
    <source>
        <strain evidence="2 3">DSM 45362</strain>
    </source>
</reference>
<keyword evidence="3" id="KW-1185">Reference proteome</keyword>
<dbReference type="NCBIfam" id="TIGR03083">
    <property type="entry name" value="maleylpyruvate isomerase family mycothiol-dependent enzyme"/>
    <property type="match status" value="1"/>
</dbReference>
<dbReference type="SUPFAM" id="SSF109854">
    <property type="entry name" value="DinB/YfiT-like putative metalloenzymes"/>
    <property type="match status" value="1"/>
</dbReference>
<dbReference type="EMBL" id="JACHMN010000001">
    <property type="protein sequence ID" value="MBB5866836.1"/>
    <property type="molecule type" value="Genomic_DNA"/>
</dbReference>
<name>A0A841BI31_9ACTN</name>
<dbReference type="RefSeq" id="WP_184830927.1">
    <property type="nucleotide sequence ID" value="NZ_JACHMN010000001.1"/>
</dbReference>
<dbReference type="InterPro" id="IPR024344">
    <property type="entry name" value="MDMPI_metal-binding"/>
</dbReference>
<protein>
    <submittedName>
        <fullName evidence="2">Uncharacterized protein (TIGR03083 family)</fullName>
    </submittedName>
</protein>
<dbReference type="InterPro" id="IPR034660">
    <property type="entry name" value="DinB/YfiT-like"/>
</dbReference>
<organism evidence="2 3">
    <name type="scientific">Allocatelliglobosispora scoriae</name>
    <dbReference type="NCBI Taxonomy" id="643052"/>
    <lineage>
        <taxon>Bacteria</taxon>
        <taxon>Bacillati</taxon>
        <taxon>Actinomycetota</taxon>
        <taxon>Actinomycetes</taxon>
        <taxon>Micromonosporales</taxon>
        <taxon>Micromonosporaceae</taxon>
        <taxon>Allocatelliglobosispora</taxon>
    </lineage>
</organism>
<dbReference type="Proteomes" id="UP000587527">
    <property type="component" value="Unassembled WGS sequence"/>
</dbReference>
<gene>
    <name evidence="2" type="ORF">F4553_000215</name>
</gene>
<dbReference type="AlphaFoldDB" id="A0A841BI31"/>
<comment type="caution">
    <text evidence="2">The sequence shown here is derived from an EMBL/GenBank/DDBJ whole genome shotgun (WGS) entry which is preliminary data.</text>
</comment>
<dbReference type="Pfam" id="PF11716">
    <property type="entry name" value="MDMPI_N"/>
    <property type="match status" value="1"/>
</dbReference>
<proteinExistence type="predicted"/>
<dbReference type="GO" id="GO:0046872">
    <property type="term" value="F:metal ion binding"/>
    <property type="evidence" value="ECO:0007669"/>
    <property type="project" value="InterPro"/>
</dbReference>
<sequence>MSELLTVLGAETARFAKLVGSTTGEDLSRPVPGLDWNVAQVATHMLSVYGFFAAAIRGEDLAGIFSGVGAWPTMPQQLAAANAHILAMATFDAPAQAGAMLADAAAEVLAALAGADFEQSVPTPWYGPSVTRTIGTLAGLVGTETLVHRRDIEVAMGRRGRLDPDTTALVMPVVMSQMLPLLVNRETVRGVKVGFEIRLRGAGRFRIDIAEGSAVSGPAVGPVDCVLSLTPAAALLSSFARVPLWRLILAGQIVPFGRKPWLGTRFYDYFLRA</sequence>
<feature type="domain" description="Mycothiol-dependent maleylpyruvate isomerase metal-binding" evidence="1">
    <location>
        <begin position="9"/>
        <end position="153"/>
    </location>
</feature>
<evidence type="ECO:0000313" key="3">
    <source>
        <dbReference type="Proteomes" id="UP000587527"/>
    </source>
</evidence>
<accession>A0A841BI31</accession>
<evidence type="ECO:0000259" key="1">
    <source>
        <dbReference type="Pfam" id="PF11716"/>
    </source>
</evidence>